<organism evidence="2 3">
    <name type="scientific">Thermothielavioides terrestris (strain ATCC 38088 / NRRL 8126)</name>
    <name type="common">Thielavia terrestris</name>
    <dbReference type="NCBI Taxonomy" id="578455"/>
    <lineage>
        <taxon>Eukaryota</taxon>
        <taxon>Fungi</taxon>
        <taxon>Dikarya</taxon>
        <taxon>Ascomycota</taxon>
        <taxon>Pezizomycotina</taxon>
        <taxon>Sordariomycetes</taxon>
        <taxon>Sordariomycetidae</taxon>
        <taxon>Sordariales</taxon>
        <taxon>Chaetomiaceae</taxon>
        <taxon>Thermothielavioides</taxon>
        <taxon>Thermothielavioides terrestris</taxon>
    </lineage>
</organism>
<dbReference type="HOGENOM" id="CLU_134523_0_0_1"/>
<protein>
    <submittedName>
        <fullName evidence="2">Uncharacterized protein</fullName>
    </submittedName>
</protein>
<dbReference type="GeneID" id="11523803"/>
<dbReference type="EMBL" id="CP003009">
    <property type="protein sequence ID" value="AEO63529.1"/>
    <property type="molecule type" value="Genomic_DNA"/>
</dbReference>
<evidence type="ECO:0000313" key="3">
    <source>
        <dbReference type="Proteomes" id="UP000008181"/>
    </source>
</evidence>
<dbReference type="OrthoDB" id="5945798at2759"/>
<dbReference type="AlphaFoldDB" id="G2QT04"/>
<sequence length="116" mass="12378">MPVPDFTSPTIFPPFNALPFTTTTPSSPSPSPSQPKNHQPPPGPTHEAQAQDYYLLAQITHNMTLTKPTLILADRAGTSFALVYTSRPGAGPDAPDLAARGMRRGATVVLRGARRT</sequence>
<reference evidence="2 3" key="1">
    <citation type="journal article" date="2011" name="Nat. Biotechnol.">
        <title>Comparative genomic analysis of the thermophilic biomass-degrading fungi Myceliophthora thermophila and Thielavia terrestris.</title>
        <authorList>
            <person name="Berka R.M."/>
            <person name="Grigoriev I.V."/>
            <person name="Otillar R."/>
            <person name="Salamov A."/>
            <person name="Grimwood J."/>
            <person name="Reid I."/>
            <person name="Ishmael N."/>
            <person name="John T."/>
            <person name="Darmond C."/>
            <person name="Moisan M.-C."/>
            <person name="Henrissat B."/>
            <person name="Coutinho P.M."/>
            <person name="Lombard V."/>
            <person name="Natvig D.O."/>
            <person name="Lindquist E."/>
            <person name="Schmutz J."/>
            <person name="Lucas S."/>
            <person name="Harris P."/>
            <person name="Powlowski J."/>
            <person name="Bellemare A."/>
            <person name="Taylor D."/>
            <person name="Butler G."/>
            <person name="de Vries R.P."/>
            <person name="Allijn I.E."/>
            <person name="van den Brink J."/>
            <person name="Ushinsky S."/>
            <person name="Storms R."/>
            <person name="Powell A.J."/>
            <person name="Paulsen I.T."/>
            <person name="Elbourne L.D.H."/>
            <person name="Baker S.E."/>
            <person name="Magnuson J."/>
            <person name="LaBoissiere S."/>
            <person name="Clutterbuck A.J."/>
            <person name="Martinez D."/>
            <person name="Wogulis M."/>
            <person name="de Leon A.L."/>
            <person name="Rey M.W."/>
            <person name="Tsang A."/>
        </authorList>
    </citation>
    <scope>NUCLEOTIDE SEQUENCE [LARGE SCALE GENOMIC DNA]</scope>
    <source>
        <strain evidence="3">ATCC 38088 / NRRL 8126</strain>
    </source>
</reference>
<dbReference type="KEGG" id="ttt:THITE_27976"/>
<gene>
    <name evidence="2" type="ORF">THITE_27976</name>
</gene>
<feature type="non-terminal residue" evidence="2">
    <location>
        <position position="116"/>
    </location>
</feature>
<accession>G2QT04</accession>
<evidence type="ECO:0000313" key="2">
    <source>
        <dbReference type="EMBL" id="AEO63529.1"/>
    </source>
</evidence>
<dbReference type="Proteomes" id="UP000008181">
    <property type="component" value="Chromosome 1"/>
</dbReference>
<feature type="region of interest" description="Disordered" evidence="1">
    <location>
        <begin position="1"/>
        <end position="51"/>
    </location>
</feature>
<evidence type="ECO:0000256" key="1">
    <source>
        <dbReference type="SAM" id="MobiDB-lite"/>
    </source>
</evidence>
<feature type="compositionally biased region" description="Pro residues" evidence="1">
    <location>
        <begin position="27"/>
        <end position="44"/>
    </location>
</feature>
<keyword evidence="3" id="KW-1185">Reference proteome</keyword>
<dbReference type="RefSeq" id="XP_003649865.1">
    <property type="nucleotide sequence ID" value="XM_003649817.1"/>
</dbReference>
<dbReference type="eggNOG" id="ENOG502QR5D">
    <property type="taxonomic scope" value="Eukaryota"/>
</dbReference>
<name>G2QT04_THETT</name>
<proteinExistence type="predicted"/>